<dbReference type="PANTHER" id="PTHR14304:SF11">
    <property type="entry name" value="SAP DOMAIN-CONTAINING PROTEIN"/>
    <property type="match status" value="1"/>
</dbReference>
<feature type="domain" description="SAP" evidence="3">
    <location>
        <begin position="1"/>
        <end position="32"/>
    </location>
</feature>
<dbReference type="PROSITE" id="PS50800">
    <property type="entry name" value="SAP"/>
    <property type="match status" value="1"/>
</dbReference>
<dbReference type="Pfam" id="PF19256">
    <property type="entry name" value="LAIKA"/>
    <property type="match status" value="1"/>
</dbReference>
<feature type="region of interest" description="Disordered" evidence="2">
    <location>
        <begin position="251"/>
        <end position="283"/>
    </location>
</feature>
<feature type="coiled-coil region" evidence="1">
    <location>
        <begin position="21"/>
        <end position="52"/>
    </location>
</feature>
<dbReference type="InterPro" id="IPR003034">
    <property type="entry name" value="SAP_dom"/>
</dbReference>
<gene>
    <name evidence="4" type="ORF">ODALV1_LOCUS21503</name>
</gene>
<keyword evidence="1" id="KW-0175">Coiled coil</keyword>
<feature type="compositionally biased region" description="Basic and acidic residues" evidence="2">
    <location>
        <begin position="256"/>
        <end position="275"/>
    </location>
</feature>
<evidence type="ECO:0000313" key="5">
    <source>
        <dbReference type="Proteomes" id="UP001642540"/>
    </source>
</evidence>
<sequence length="542" mass="61693">MNVNQLREELNRRHLSPKGLKSQLTTRLVKALKEEETLETEEKQNAEQAAQKAETVLISNEDASIVSDTMDVDIVDAKQCEVTNDELNPEASNVKNDQDFEDEHCIRLVNPSLLMEPQDDEISVEDGELKEELGETNSQVGEYEQIFSKYPQDMFPIIKPGMKDEDVKMWERRYAMPKNPRIIAFPSTTAKSGNFDCLSMTLGLLRDYRIIDKKEDSFEVSLFSEFFHEMLQRDFAFRIYREIVNESSKGCSDETTAAKDEKDEKAGKDAAEPSSKKRKLSTSSVIPNEKAMKTTDPYLLLSFIFFDVTRCGYITETDLEELCNTIGIGLTRAQIRKYVQKVVHKGTLYYRKWTDRPEKTKSKSISDNEEIRTLALGNRAFFPIFVLPNDETSSSNTSDSDENTNAVIAVVNGRSVDVKKLLDQLEKCEKELSIAESGLNVMKNSLNESKSQVSDLKKSNESLKEELAKIKETLKKSESTEKVSKENFEVFKRSTERFLERVKDLVKFPSSPTKEKDKSENAKDTGKPKEKSSIETKPSPSE</sequence>
<feature type="coiled-coil region" evidence="1">
    <location>
        <begin position="418"/>
        <end position="480"/>
    </location>
</feature>
<dbReference type="Gene3D" id="1.10.720.30">
    <property type="entry name" value="SAP domain"/>
    <property type="match status" value="1"/>
</dbReference>
<name>A0ABP1RG25_9HEXA</name>
<feature type="compositionally biased region" description="Basic and acidic residues" evidence="2">
    <location>
        <begin position="513"/>
        <end position="534"/>
    </location>
</feature>
<dbReference type="EMBL" id="CAXLJM020000072">
    <property type="protein sequence ID" value="CAL8126670.1"/>
    <property type="molecule type" value="Genomic_DNA"/>
</dbReference>
<accession>A0ABP1RG25</accession>
<dbReference type="InterPro" id="IPR036361">
    <property type="entry name" value="SAP_dom_sf"/>
</dbReference>
<proteinExistence type="predicted"/>
<evidence type="ECO:0000256" key="2">
    <source>
        <dbReference type="SAM" id="MobiDB-lite"/>
    </source>
</evidence>
<keyword evidence="5" id="KW-1185">Reference proteome</keyword>
<reference evidence="4 5" key="1">
    <citation type="submission" date="2024-08" db="EMBL/GenBank/DDBJ databases">
        <authorList>
            <person name="Cucini C."/>
            <person name="Frati F."/>
        </authorList>
    </citation>
    <scope>NUCLEOTIDE SEQUENCE [LARGE SCALE GENOMIC DNA]</scope>
</reference>
<organism evidence="4 5">
    <name type="scientific">Orchesella dallaii</name>
    <dbReference type="NCBI Taxonomy" id="48710"/>
    <lineage>
        <taxon>Eukaryota</taxon>
        <taxon>Metazoa</taxon>
        <taxon>Ecdysozoa</taxon>
        <taxon>Arthropoda</taxon>
        <taxon>Hexapoda</taxon>
        <taxon>Collembola</taxon>
        <taxon>Entomobryomorpha</taxon>
        <taxon>Entomobryoidea</taxon>
        <taxon>Orchesellidae</taxon>
        <taxon>Orchesellinae</taxon>
        <taxon>Orchesella</taxon>
    </lineage>
</organism>
<dbReference type="SUPFAM" id="SSF68906">
    <property type="entry name" value="SAP domain"/>
    <property type="match status" value="1"/>
</dbReference>
<evidence type="ECO:0000259" key="3">
    <source>
        <dbReference type="PROSITE" id="PS50800"/>
    </source>
</evidence>
<feature type="region of interest" description="Disordered" evidence="2">
    <location>
        <begin position="504"/>
        <end position="542"/>
    </location>
</feature>
<evidence type="ECO:0000256" key="1">
    <source>
        <dbReference type="SAM" id="Coils"/>
    </source>
</evidence>
<dbReference type="InterPro" id="IPR025224">
    <property type="entry name" value="CCAR1/CCAR2"/>
</dbReference>
<dbReference type="InterPro" id="IPR045353">
    <property type="entry name" value="LAIKA"/>
</dbReference>
<protein>
    <recommendedName>
        <fullName evidence="3">SAP domain-containing protein</fullName>
    </recommendedName>
</protein>
<dbReference type="PANTHER" id="PTHR14304">
    <property type="entry name" value="CELL DIVISION CYCLE AND APOPTOSIS REGULATOR PROTEIN"/>
    <property type="match status" value="1"/>
</dbReference>
<comment type="caution">
    <text evidence="4">The sequence shown here is derived from an EMBL/GenBank/DDBJ whole genome shotgun (WGS) entry which is preliminary data.</text>
</comment>
<evidence type="ECO:0000313" key="4">
    <source>
        <dbReference type="EMBL" id="CAL8126670.1"/>
    </source>
</evidence>
<dbReference type="Proteomes" id="UP001642540">
    <property type="component" value="Unassembled WGS sequence"/>
</dbReference>